<sequence>MAPSGRLGCGRVGLLSVTASIIILLGLIPATFDMIATRGVLPIRVRSAVNSIPVFNSHPPYTVSDLPDNLNGSTILITGASSGIGYEAASLMVDRGARVVLGTRGDRARLDSLQASLGPGVVAPTSLDLSSYQSIREFVGSLSGAGIDRIDLVLLNAGKMVLGYEEGEAGMEKMLAVHHIGHAYLFELLMPLMLASQHESVRIVIVSSSAHLFSYAEGIRFNSTPDTFGLYFQAYANSKLANALYVRALSHHVEAAYPSKFVVNAVNPGVVSTPFAWYHKYVPSLFSATPQAGAVSVLAPLLDSRTQTDGLG</sequence>
<evidence type="ECO:0000313" key="5">
    <source>
        <dbReference type="Proteomes" id="UP000007800"/>
    </source>
</evidence>
<evidence type="ECO:0000256" key="3">
    <source>
        <dbReference type="SAM" id="Phobius"/>
    </source>
</evidence>
<dbReference type="PANTHER" id="PTHR24320">
    <property type="entry name" value="RETINOL DEHYDROGENASE"/>
    <property type="match status" value="1"/>
</dbReference>
<dbReference type="FunCoup" id="C5K7J9">
    <property type="interactions" value="16"/>
</dbReference>
<name>C5K7J9_PERM5</name>
<dbReference type="InterPro" id="IPR002347">
    <property type="entry name" value="SDR_fam"/>
</dbReference>
<dbReference type="RefSeq" id="XP_002787738.1">
    <property type="nucleotide sequence ID" value="XM_002787692.1"/>
</dbReference>
<keyword evidence="2" id="KW-0560">Oxidoreductase</keyword>
<dbReference type="GO" id="GO:0016491">
    <property type="term" value="F:oxidoreductase activity"/>
    <property type="evidence" value="ECO:0007669"/>
    <property type="project" value="UniProtKB-KW"/>
</dbReference>
<dbReference type="InterPro" id="IPR036291">
    <property type="entry name" value="NAD(P)-bd_dom_sf"/>
</dbReference>
<evidence type="ECO:0000256" key="2">
    <source>
        <dbReference type="ARBA" id="ARBA00023002"/>
    </source>
</evidence>
<dbReference type="OrthoDB" id="1274115at2759"/>
<dbReference type="EMBL" id="GG671079">
    <property type="protein sequence ID" value="EER19534.1"/>
    <property type="molecule type" value="Genomic_DNA"/>
</dbReference>
<dbReference type="Gene3D" id="3.40.50.720">
    <property type="entry name" value="NAD(P)-binding Rossmann-like Domain"/>
    <property type="match status" value="1"/>
</dbReference>
<gene>
    <name evidence="4" type="ORF">Pmar_PMAR012515</name>
</gene>
<dbReference type="InParanoid" id="C5K7J9"/>
<dbReference type="AlphaFoldDB" id="C5K7J9"/>
<keyword evidence="5" id="KW-1185">Reference proteome</keyword>
<keyword evidence="3" id="KW-0812">Transmembrane</keyword>
<dbReference type="GeneID" id="9039795"/>
<dbReference type="Proteomes" id="UP000007800">
    <property type="component" value="Unassembled WGS sequence"/>
</dbReference>
<keyword evidence="3" id="KW-1133">Transmembrane helix</keyword>
<feature type="transmembrane region" description="Helical" evidence="3">
    <location>
        <begin position="12"/>
        <end position="32"/>
    </location>
</feature>
<keyword evidence="3" id="KW-0472">Membrane</keyword>
<reference evidence="4 5" key="1">
    <citation type="submission" date="2008-07" db="EMBL/GenBank/DDBJ databases">
        <authorList>
            <person name="El-Sayed N."/>
            <person name="Caler E."/>
            <person name="Inman J."/>
            <person name="Amedeo P."/>
            <person name="Hass B."/>
            <person name="Wortman J."/>
        </authorList>
    </citation>
    <scope>NUCLEOTIDE SEQUENCE [LARGE SCALE GENOMIC DNA]</scope>
    <source>
        <strain evidence="5">ATCC 50983 / TXsc</strain>
    </source>
</reference>
<dbReference type="SUPFAM" id="SSF51735">
    <property type="entry name" value="NAD(P)-binding Rossmann-fold domains"/>
    <property type="match status" value="1"/>
</dbReference>
<comment type="similarity">
    <text evidence="1">Belongs to the short-chain dehydrogenases/reductases (SDR) family.</text>
</comment>
<evidence type="ECO:0000313" key="4">
    <source>
        <dbReference type="EMBL" id="EER19534.1"/>
    </source>
</evidence>
<proteinExistence type="inferred from homology"/>
<protein>
    <submittedName>
        <fullName evidence="4">Short-chain dehydrogenase, putative</fullName>
    </submittedName>
</protein>
<evidence type="ECO:0000256" key="1">
    <source>
        <dbReference type="ARBA" id="ARBA00006484"/>
    </source>
</evidence>
<dbReference type="PRINTS" id="PR00081">
    <property type="entry name" value="GDHRDH"/>
</dbReference>
<accession>C5K7J9</accession>
<dbReference type="OMA" id="KTTMPET"/>
<dbReference type="Pfam" id="PF00106">
    <property type="entry name" value="adh_short"/>
    <property type="match status" value="1"/>
</dbReference>
<dbReference type="PANTHER" id="PTHR24320:SF283">
    <property type="entry name" value="RETINOL DEHYDROGENASE 11"/>
    <property type="match status" value="1"/>
</dbReference>
<organism evidence="5">
    <name type="scientific">Perkinsus marinus (strain ATCC 50983 / TXsc)</name>
    <dbReference type="NCBI Taxonomy" id="423536"/>
    <lineage>
        <taxon>Eukaryota</taxon>
        <taxon>Sar</taxon>
        <taxon>Alveolata</taxon>
        <taxon>Perkinsozoa</taxon>
        <taxon>Perkinsea</taxon>
        <taxon>Perkinsida</taxon>
        <taxon>Perkinsidae</taxon>
        <taxon>Perkinsus</taxon>
    </lineage>
</organism>